<evidence type="ECO:0000259" key="2">
    <source>
        <dbReference type="PROSITE" id="PS50181"/>
    </source>
</evidence>
<dbReference type="Pfam" id="PF13516">
    <property type="entry name" value="LRR_6"/>
    <property type="match status" value="1"/>
</dbReference>
<proteinExistence type="predicted"/>
<gene>
    <name evidence="3" type="primary">Fbxl17</name>
    <name evidence="3" type="ORF">AWC38_SpisGene14473</name>
</gene>
<dbReference type="PANTHER" id="PTHR13318">
    <property type="entry name" value="PARTNER OF PAIRED, ISOFORM B-RELATED"/>
    <property type="match status" value="1"/>
</dbReference>
<dbReference type="SUPFAM" id="SSF81383">
    <property type="entry name" value="F-box domain"/>
    <property type="match status" value="1"/>
</dbReference>
<protein>
    <submittedName>
        <fullName evidence="3">F-box/LRR-repeat protein 17</fullName>
    </submittedName>
</protein>
<dbReference type="Pfam" id="PF25372">
    <property type="entry name" value="DUF7885"/>
    <property type="match status" value="1"/>
</dbReference>
<accession>A0A2B4RXT7</accession>
<comment type="caution">
    <text evidence="3">The sequence shown here is derived from an EMBL/GenBank/DDBJ whole genome shotgun (WGS) entry which is preliminary data.</text>
</comment>
<dbReference type="SUPFAM" id="SSF52047">
    <property type="entry name" value="RNI-like"/>
    <property type="match status" value="1"/>
</dbReference>
<dbReference type="InterPro" id="IPR032675">
    <property type="entry name" value="LRR_dom_sf"/>
</dbReference>
<dbReference type="GO" id="GO:0019005">
    <property type="term" value="C:SCF ubiquitin ligase complex"/>
    <property type="evidence" value="ECO:0007669"/>
    <property type="project" value="TreeGrafter"/>
</dbReference>
<evidence type="ECO:0000256" key="1">
    <source>
        <dbReference type="ARBA" id="ARBA00022786"/>
    </source>
</evidence>
<dbReference type="PROSITE" id="PS50181">
    <property type="entry name" value="FBOX"/>
    <property type="match status" value="1"/>
</dbReference>
<name>A0A2B4RXT7_STYPI</name>
<dbReference type="InterPro" id="IPR036047">
    <property type="entry name" value="F-box-like_dom_sf"/>
</dbReference>
<dbReference type="Pfam" id="PF12937">
    <property type="entry name" value="F-box-like"/>
    <property type="match status" value="1"/>
</dbReference>
<dbReference type="SMART" id="SM00367">
    <property type="entry name" value="LRR_CC"/>
    <property type="match status" value="10"/>
</dbReference>
<sequence length="403" mass="45117">MENYWSLNSSKCGQKEKSPSLNTSLMDMNSLPQAVFLCVLSYLDVKDLGRVSCVSKHWYNSALDPSLWRKLKLSKRQKVDDEVLVRVTNYGSSATGGVLDVSECANITEEGLIKALQQCRFLVELSVVRCPAVTDNCLTEIGQSCQNMKFVDISLCRVTDCGVKGLCQGCVKLEKLTMDQCHSLTCESLFAVAQNCPKIKSISVEYNSKCKDAGVCELVQRCPLLERLHLNSCTITSQAALHISQYCRNMSVLDLRYCSSLTDDMVLEVVFGCKYLDILNLSLCSHVTDVSLEHILSNCATLRGLYLVHCKITDDGLEAFSRHLSNLERLDISWCKEVTDEGVKTVLKGCPHLKHLGLVRCDQVNEQTVMQLSQQYPRVFLSTVMTEMNRMCEKAGFPDLLKQ</sequence>
<dbReference type="InterPro" id="IPR057207">
    <property type="entry name" value="FBXL15_LRR"/>
</dbReference>
<dbReference type="SMART" id="SM00256">
    <property type="entry name" value="FBOX"/>
    <property type="match status" value="2"/>
</dbReference>
<organism evidence="3 4">
    <name type="scientific">Stylophora pistillata</name>
    <name type="common">Smooth cauliflower coral</name>
    <dbReference type="NCBI Taxonomy" id="50429"/>
    <lineage>
        <taxon>Eukaryota</taxon>
        <taxon>Metazoa</taxon>
        <taxon>Cnidaria</taxon>
        <taxon>Anthozoa</taxon>
        <taxon>Hexacorallia</taxon>
        <taxon>Scleractinia</taxon>
        <taxon>Astrocoeniina</taxon>
        <taxon>Pocilloporidae</taxon>
        <taxon>Stylophora</taxon>
    </lineage>
</organism>
<keyword evidence="1" id="KW-0833">Ubl conjugation pathway</keyword>
<evidence type="ECO:0000313" key="4">
    <source>
        <dbReference type="Proteomes" id="UP000225706"/>
    </source>
</evidence>
<dbReference type="OrthoDB" id="550575at2759"/>
<keyword evidence="4" id="KW-1185">Reference proteome</keyword>
<dbReference type="STRING" id="50429.A0A2B4RXT7"/>
<reference evidence="4" key="1">
    <citation type="journal article" date="2017" name="bioRxiv">
        <title>Comparative analysis of the genomes of Stylophora pistillata and Acropora digitifera provides evidence for extensive differences between species of corals.</title>
        <authorList>
            <person name="Voolstra C.R."/>
            <person name="Li Y."/>
            <person name="Liew Y.J."/>
            <person name="Baumgarten S."/>
            <person name="Zoccola D."/>
            <person name="Flot J.-F."/>
            <person name="Tambutte S."/>
            <person name="Allemand D."/>
            <person name="Aranda M."/>
        </authorList>
    </citation>
    <scope>NUCLEOTIDE SEQUENCE [LARGE SCALE GENOMIC DNA]</scope>
</reference>
<dbReference type="EMBL" id="LSMT01000293">
    <property type="protein sequence ID" value="PFX21065.1"/>
    <property type="molecule type" value="Genomic_DNA"/>
</dbReference>
<dbReference type="InterPro" id="IPR001810">
    <property type="entry name" value="F-box_dom"/>
</dbReference>
<feature type="domain" description="F-box" evidence="2">
    <location>
        <begin position="25"/>
        <end position="71"/>
    </location>
</feature>
<dbReference type="Gene3D" id="1.20.1280.50">
    <property type="match status" value="1"/>
</dbReference>
<dbReference type="AlphaFoldDB" id="A0A2B4RXT7"/>
<evidence type="ECO:0000313" key="3">
    <source>
        <dbReference type="EMBL" id="PFX21065.1"/>
    </source>
</evidence>
<dbReference type="GO" id="GO:0031146">
    <property type="term" value="P:SCF-dependent proteasomal ubiquitin-dependent protein catabolic process"/>
    <property type="evidence" value="ECO:0007669"/>
    <property type="project" value="TreeGrafter"/>
</dbReference>
<dbReference type="Gene3D" id="3.80.10.10">
    <property type="entry name" value="Ribonuclease Inhibitor"/>
    <property type="match status" value="2"/>
</dbReference>
<dbReference type="InterPro" id="IPR006553">
    <property type="entry name" value="Leu-rich_rpt_Cys-con_subtyp"/>
</dbReference>
<dbReference type="PANTHER" id="PTHR13318:SF247">
    <property type="entry name" value="GH16156P"/>
    <property type="match status" value="1"/>
</dbReference>
<dbReference type="Proteomes" id="UP000225706">
    <property type="component" value="Unassembled WGS sequence"/>
</dbReference>
<dbReference type="InterPro" id="IPR001611">
    <property type="entry name" value="Leu-rich_rpt"/>
</dbReference>